<reference evidence="1" key="2">
    <citation type="journal article" date="2015" name="Data Brief">
        <title>Shoot transcriptome of the giant reed, Arundo donax.</title>
        <authorList>
            <person name="Barrero R.A."/>
            <person name="Guerrero F.D."/>
            <person name="Moolhuijzen P."/>
            <person name="Goolsby J.A."/>
            <person name="Tidwell J."/>
            <person name="Bellgard S.E."/>
            <person name="Bellgard M.I."/>
        </authorList>
    </citation>
    <scope>NUCLEOTIDE SEQUENCE</scope>
    <source>
        <tissue evidence="1">Shoot tissue taken approximately 20 cm above the soil surface</tissue>
    </source>
</reference>
<protein>
    <submittedName>
        <fullName evidence="1">Uncharacterized protein</fullName>
    </submittedName>
</protein>
<dbReference type="AlphaFoldDB" id="A0A0A9BHY9"/>
<accession>A0A0A9BHY9</accession>
<reference evidence="1" key="1">
    <citation type="submission" date="2014-09" db="EMBL/GenBank/DDBJ databases">
        <authorList>
            <person name="Magalhaes I.L.F."/>
            <person name="Oliveira U."/>
            <person name="Santos F.R."/>
            <person name="Vidigal T.H.D.A."/>
            <person name="Brescovit A.D."/>
            <person name="Santos A.J."/>
        </authorList>
    </citation>
    <scope>NUCLEOTIDE SEQUENCE</scope>
    <source>
        <tissue evidence="1">Shoot tissue taken approximately 20 cm above the soil surface</tissue>
    </source>
</reference>
<dbReference type="EMBL" id="GBRH01234919">
    <property type="protein sequence ID" value="JAD62976.1"/>
    <property type="molecule type" value="Transcribed_RNA"/>
</dbReference>
<evidence type="ECO:0000313" key="1">
    <source>
        <dbReference type="EMBL" id="JAD62976.1"/>
    </source>
</evidence>
<organism evidence="1">
    <name type="scientific">Arundo donax</name>
    <name type="common">Giant reed</name>
    <name type="synonym">Donax arundinaceus</name>
    <dbReference type="NCBI Taxonomy" id="35708"/>
    <lineage>
        <taxon>Eukaryota</taxon>
        <taxon>Viridiplantae</taxon>
        <taxon>Streptophyta</taxon>
        <taxon>Embryophyta</taxon>
        <taxon>Tracheophyta</taxon>
        <taxon>Spermatophyta</taxon>
        <taxon>Magnoliopsida</taxon>
        <taxon>Liliopsida</taxon>
        <taxon>Poales</taxon>
        <taxon>Poaceae</taxon>
        <taxon>PACMAD clade</taxon>
        <taxon>Arundinoideae</taxon>
        <taxon>Arundineae</taxon>
        <taxon>Arundo</taxon>
    </lineage>
</organism>
<proteinExistence type="predicted"/>
<name>A0A0A9BHY9_ARUDO</name>
<sequence>MFHTTMMTISIQRGVDYLALLSSPC</sequence>